<evidence type="ECO:0000259" key="15">
    <source>
        <dbReference type="PROSITE" id="PS50893"/>
    </source>
</evidence>
<evidence type="ECO:0000256" key="6">
    <source>
        <dbReference type="ARBA" id="ARBA00022763"/>
    </source>
</evidence>
<keyword evidence="5 14" id="KW-0547">Nucleotide-binding</keyword>
<keyword evidence="13 14" id="KW-0234">DNA repair</keyword>
<keyword evidence="16" id="KW-0378">Hydrolase</keyword>
<dbReference type="CDD" id="cd03270">
    <property type="entry name" value="ABC_UvrA_I"/>
    <property type="match status" value="1"/>
</dbReference>
<protein>
    <recommendedName>
        <fullName evidence="14">UvrABC system protein A</fullName>
        <shortName evidence="14">UvrA protein</shortName>
    </recommendedName>
    <alternativeName>
        <fullName evidence="14">Excinuclease ABC subunit A</fullName>
    </alternativeName>
</protein>
<dbReference type="RefSeq" id="WP_216519629.1">
    <property type="nucleotide sequence ID" value="NZ_JAHLPM010000008.1"/>
</dbReference>
<dbReference type="HAMAP" id="MF_00205">
    <property type="entry name" value="UvrA"/>
    <property type="match status" value="1"/>
</dbReference>
<keyword evidence="14" id="KW-0742">SOS response</keyword>
<name>A0ABS6E6U4_9FIRM</name>
<dbReference type="InterPro" id="IPR017871">
    <property type="entry name" value="ABC_transporter-like_CS"/>
</dbReference>
<sequence>MTKDEIIIRGAKEHNLKNVSLDLPRNKFIVFTGLSGSGKSSLAFDTIYAEGQRRYVESLSSYARQFLGQMEKPDVEYIEGLSPSISIDQKTTSKNPRSTVGTVTEIYDYLRLLFARIGTPYCYKCGREISSQTVDQMVDKIMELEERTKIQILAPVIRGKKGEHIKILETIKKEGFIRVLVDGEMYEVTDEIKMDKNKKHNIEVVVDRIIIKEGIDGRLSDSLETALKLADGLVIVDIIDKERIMFSQKLSCPDCGVVIEELSPRMFSFNSPFGMCPTCNGLGFYKKVDPELVIPNPDLSINEGGIAPHSNSNESTYYYQIFKTLAEDNGFDMNKPLKDAPKKFLDEVLYGTKRTISFKFESHFDGLRNYKGTFEGVIPNLERRYQETNSDYMRDRIDGFMTENPCSTCNGKRLKDEVLAVKINGLNIAEATDLSIAKAIEFFEGLELTEKQQLIGHQILKEINERLSFLKNVGLEYLTLSRSAGTLSGGESQRIRLATQIGSSLVGVVYVLDEPSIGLHQRDNEKLLKTLRNLTDLGNTLIVVEHDEDTMFMADHIVDIGPGAGVHGGHIVAEGTVEDIKNNPNSITGQYLSKKKKIEVPEVRRKPNGKWVEVIGAEENNLKKVNVKIPLGVFTCITGVSGSGKSTLVNEILYKSLAQKLNGAKVKPGRHKEIKGLENLDKVIVIDQSPIGRTPRSNPATYTGVFDHIRDVYAMTPEAKMRGYSKGRFSFNVKGGRCDACNGDGILKVEMHFLPDVYVPCEVCKGKRYNRETLQVKYKGKTISDVLDMTVEEGVEFFENIPKIKRKLQTLFDVGLGYIKIGQPSTELSGGEAQRVKLATELSKRSTGKTIYILDEPTTGLHVADIHKLIKVLSQLVEGGNSVLVIEHNLDVIKTADYIIDLGPEGGDKGGTIVTTGTPEEVSKNKNSYTGHFLKKILSD</sequence>
<keyword evidence="7 14" id="KW-0228">DNA excision</keyword>
<evidence type="ECO:0000256" key="4">
    <source>
        <dbReference type="ARBA" id="ARBA00022737"/>
    </source>
</evidence>
<proteinExistence type="inferred from homology"/>
<reference evidence="16 17" key="1">
    <citation type="submission" date="2021-06" db="EMBL/GenBank/DDBJ databases">
        <authorList>
            <person name="Sun Q."/>
            <person name="Li D."/>
        </authorList>
    </citation>
    <scope>NUCLEOTIDE SEQUENCE [LARGE SCALE GENOMIC DNA]</scope>
    <source>
        <strain evidence="16 17">MSJ-40</strain>
    </source>
</reference>
<dbReference type="PROSITE" id="PS00211">
    <property type="entry name" value="ABC_TRANSPORTER_1"/>
    <property type="match status" value="2"/>
</dbReference>
<evidence type="ECO:0000256" key="3">
    <source>
        <dbReference type="ARBA" id="ARBA00022723"/>
    </source>
</evidence>
<comment type="similarity">
    <text evidence="14">Belongs to the ABC transporter superfamily. UvrA family.</text>
</comment>
<evidence type="ECO:0000256" key="10">
    <source>
        <dbReference type="ARBA" id="ARBA00022840"/>
    </source>
</evidence>
<comment type="function">
    <text evidence="14">The UvrABC repair system catalyzes the recognition and processing of DNA lesions. UvrA is an ATPase and a DNA-binding protein. A damage recognition complex composed of 2 UvrA and 2 UvrB subunits scans DNA for abnormalities. When the presence of a lesion has been verified by UvrB, the UvrA molecules dissociate.</text>
</comment>
<dbReference type="CDD" id="cd03271">
    <property type="entry name" value="ABC_UvrA_II"/>
    <property type="match status" value="1"/>
</dbReference>
<dbReference type="InterPro" id="IPR003439">
    <property type="entry name" value="ABC_transporter-like_ATP-bd"/>
</dbReference>
<evidence type="ECO:0000256" key="9">
    <source>
        <dbReference type="ARBA" id="ARBA00022833"/>
    </source>
</evidence>
<evidence type="ECO:0000313" key="17">
    <source>
        <dbReference type="Proteomes" id="UP000749471"/>
    </source>
</evidence>
<dbReference type="Pfam" id="PF17760">
    <property type="entry name" value="UvrA_inter"/>
    <property type="match status" value="1"/>
</dbReference>
<organism evidence="16 17">
    <name type="scientific">Tissierella simiarum</name>
    <dbReference type="NCBI Taxonomy" id="2841534"/>
    <lineage>
        <taxon>Bacteria</taxon>
        <taxon>Bacillati</taxon>
        <taxon>Bacillota</taxon>
        <taxon>Tissierellia</taxon>
        <taxon>Tissierellales</taxon>
        <taxon>Tissierellaceae</taxon>
        <taxon>Tissierella</taxon>
    </lineage>
</organism>
<dbReference type="PANTHER" id="PTHR43152:SF3">
    <property type="entry name" value="UVRABC SYSTEM PROTEIN A"/>
    <property type="match status" value="1"/>
</dbReference>
<keyword evidence="3 14" id="KW-0479">Metal-binding</keyword>
<evidence type="ECO:0000256" key="14">
    <source>
        <dbReference type="HAMAP-Rule" id="MF_00205"/>
    </source>
</evidence>
<dbReference type="NCBIfam" id="NF001503">
    <property type="entry name" value="PRK00349.1"/>
    <property type="match status" value="1"/>
</dbReference>
<feature type="zinc finger region" description="C4-type" evidence="14">
    <location>
        <begin position="738"/>
        <end position="764"/>
    </location>
</feature>
<dbReference type="Pfam" id="PF17755">
    <property type="entry name" value="UvrA_DNA-bind"/>
    <property type="match status" value="1"/>
</dbReference>
<keyword evidence="11 14" id="KW-0267">Excision nuclease</keyword>
<keyword evidence="17" id="KW-1185">Reference proteome</keyword>
<dbReference type="SMART" id="SM00382">
    <property type="entry name" value="AAA"/>
    <property type="match status" value="2"/>
</dbReference>
<feature type="binding site" evidence="14">
    <location>
        <begin position="639"/>
        <end position="646"/>
    </location>
    <ligand>
        <name>ATP</name>
        <dbReference type="ChEBI" id="CHEBI:30616"/>
    </ligand>
</feature>
<evidence type="ECO:0000256" key="8">
    <source>
        <dbReference type="ARBA" id="ARBA00022771"/>
    </source>
</evidence>
<feature type="zinc finger region" description="C4-type" evidence="14">
    <location>
        <begin position="252"/>
        <end position="279"/>
    </location>
</feature>
<comment type="subcellular location">
    <subcellularLocation>
        <location evidence="1 14">Cytoplasm</location>
    </subcellularLocation>
</comment>
<dbReference type="InterPro" id="IPR003593">
    <property type="entry name" value="AAA+_ATPase"/>
</dbReference>
<dbReference type="GO" id="GO:0016787">
    <property type="term" value="F:hydrolase activity"/>
    <property type="evidence" value="ECO:0007669"/>
    <property type="project" value="UniProtKB-KW"/>
</dbReference>
<dbReference type="NCBIfam" id="TIGR00630">
    <property type="entry name" value="uvra"/>
    <property type="match status" value="1"/>
</dbReference>
<evidence type="ECO:0000256" key="2">
    <source>
        <dbReference type="ARBA" id="ARBA00022490"/>
    </source>
</evidence>
<accession>A0ABS6E6U4</accession>
<dbReference type="InterPro" id="IPR004602">
    <property type="entry name" value="UvrA"/>
</dbReference>
<keyword evidence="10 14" id="KW-0067">ATP-binding</keyword>
<keyword evidence="8 14" id="KW-0863">Zinc-finger</keyword>
<dbReference type="EMBL" id="JAHLPM010000008">
    <property type="protein sequence ID" value="MBU5438484.1"/>
    <property type="molecule type" value="Genomic_DNA"/>
</dbReference>
<dbReference type="Proteomes" id="UP000749471">
    <property type="component" value="Unassembled WGS sequence"/>
</dbReference>
<dbReference type="InterPro" id="IPR041552">
    <property type="entry name" value="UvrA_DNA-bd"/>
</dbReference>
<evidence type="ECO:0000256" key="11">
    <source>
        <dbReference type="ARBA" id="ARBA00022881"/>
    </source>
</evidence>
<feature type="domain" description="ABC transporter" evidence="15">
    <location>
        <begin position="598"/>
        <end position="935"/>
    </location>
</feature>
<evidence type="ECO:0000256" key="12">
    <source>
        <dbReference type="ARBA" id="ARBA00023125"/>
    </source>
</evidence>
<comment type="caution">
    <text evidence="16">The sequence shown here is derived from an EMBL/GenBank/DDBJ whole genome shotgun (WGS) entry which is preliminary data.</text>
</comment>
<keyword evidence="2 14" id="KW-0963">Cytoplasm</keyword>
<gene>
    <name evidence="14 16" type="primary">uvrA</name>
    <name evidence="16" type="ORF">KQI42_10715</name>
</gene>
<evidence type="ECO:0000256" key="7">
    <source>
        <dbReference type="ARBA" id="ARBA00022769"/>
    </source>
</evidence>
<comment type="subunit">
    <text evidence="14">Forms a heterotetramer with UvrB during the search for lesions.</text>
</comment>
<evidence type="ECO:0000313" key="16">
    <source>
        <dbReference type="EMBL" id="MBU5438484.1"/>
    </source>
</evidence>
<evidence type="ECO:0000256" key="13">
    <source>
        <dbReference type="ARBA" id="ARBA00023204"/>
    </source>
</evidence>
<feature type="binding site" evidence="14">
    <location>
        <begin position="33"/>
        <end position="40"/>
    </location>
    <ligand>
        <name>ATP</name>
        <dbReference type="ChEBI" id="CHEBI:30616"/>
    </ligand>
</feature>
<keyword evidence="6 14" id="KW-0227">DNA damage</keyword>
<keyword evidence="12 14" id="KW-0238">DNA-binding</keyword>
<evidence type="ECO:0000256" key="1">
    <source>
        <dbReference type="ARBA" id="ARBA00004496"/>
    </source>
</evidence>
<evidence type="ECO:0000256" key="5">
    <source>
        <dbReference type="ARBA" id="ARBA00022741"/>
    </source>
</evidence>
<keyword evidence="9 14" id="KW-0862">Zinc</keyword>
<keyword evidence="4 14" id="KW-0677">Repeat</keyword>
<dbReference type="PANTHER" id="PTHR43152">
    <property type="entry name" value="UVRABC SYSTEM PROTEIN A"/>
    <property type="match status" value="1"/>
</dbReference>
<dbReference type="InterPro" id="IPR041102">
    <property type="entry name" value="UvrA_inter"/>
</dbReference>
<dbReference type="PROSITE" id="PS50893">
    <property type="entry name" value="ABC_TRANSPORTER_2"/>
    <property type="match status" value="1"/>
</dbReference>